<dbReference type="InterPro" id="IPR027640">
    <property type="entry name" value="Kinesin-like_fam"/>
</dbReference>
<reference evidence="16" key="2">
    <citation type="submission" date="2015-06" db="UniProtKB">
        <authorList>
            <consortium name="EnsemblMetazoa"/>
        </authorList>
    </citation>
    <scope>IDENTIFICATION</scope>
</reference>
<dbReference type="FunFam" id="3.40.850.10:FF:000280">
    <property type="entry name" value="Kinesin-like protein"/>
    <property type="match status" value="1"/>
</dbReference>
<comment type="similarity">
    <text evidence="11 12">Belongs to the TRAFAC class myosin-kinesin ATPase superfamily. Kinesin family.</text>
</comment>
<keyword evidence="9" id="KW-0206">Cytoskeleton</keyword>
<evidence type="ECO:0000256" key="13">
    <source>
        <dbReference type="SAM" id="Coils"/>
    </source>
</evidence>
<dbReference type="InterPro" id="IPR056533">
    <property type="entry name" value="KIF21A/B_hel_1"/>
</dbReference>
<dbReference type="EnsemblMetazoa" id="MESCA001405-RA">
    <property type="protein sequence ID" value="MESCA001405-PA"/>
    <property type="gene ID" value="MESCA001405"/>
</dbReference>
<evidence type="ECO:0000313" key="17">
    <source>
        <dbReference type="Proteomes" id="UP000015102"/>
    </source>
</evidence>
<feature type="compositionally biased region" description="Low complexity" evidence="14">
    <location>
        <begin position="328"/>
        <end position="339"/>
    </location>
</feature>
<evidence type="ECO:0000256" key="9">
    <source>
        <dbReference type="ARBA" id="ARBA00023212"/>
    </source>
</evidence>
<comment type="subcellular location">
    <subcellularLocation>
        <location evidence="2">Cell projection</location>
    </subcellularLocation>
    <subcellularLocation>
        <location evidence="1">Cytoplasm</location>
        <location evidence="1">Cytoskeleton</location>
    </subcellularLocation>
</comment>
<feature type="domain" description="Kinesin motor" evidence="15">
    <location>
        <begin position="1"/>
        <end position="142"/>
    </location>
</feature>
<dbReference type="CDD" id="cd22248">
    <property type="entry name" value="Rcc_KIF21"/>
    <property type="match status" value="1"/>
</dbReference>
<evidence type="ECO:0000313" key="16">
    <source>
        <dbReference type="EnsemblMetazoa" id="MESCA001405-PA"/>
    </source>
</evidence>
<evidence type="ECO:0000256" key="6">
    <source>
        <dbReference type="ARBA" id="ARBA00022741"/>
    </source>
</evidence>
<evidence type="ECO:0000256" key="11">
    <source>
        <dbReference type="PROSITE-ProRule" id="PRU00283"/>
    </source>
</evidence>
<keyword evidence="12" id="KW-0505">Motor protein</keyword>
<dbReference type="GO" id="GO:0005874">
    <property type="term" value="C:microtubule"/>
    <property type="evidence" value="ECO:0007669"/>
    <property type="project" value="UniProtKB-KW"/>
</dbReference>
<dbReference type="InterPro" id="IPR027417">
    <property type="entry name" value="P-loop_NTPase"/>
</dbReference>
<evidence type="ECO:0000256" key="5">
    <source>
        <dbReference type="ARBA" id="ARBA00022701"/>
    </source>
</evidence>
<evidence type="ECO:0000256" key="4">
    <source>
        <dbReference type="ARBA" id="ARBA00022553"/>
    </source>
</evidence>
<dbReference type="GO" id="GO:0003777">
    <property type="term" value="F:microtubule motor activity"/>
    <property type="evidence" value="ECO:0007669"/>
    <property type="project" value="InterPro"/>
</dbReference>
<dbReference type="HOGENOM" id="CLU_001485_4_3_1"/>
<keyword evidence="4" id="KW-0597">Phosphoprotein</keyword>
<keyword evidence="3" id="KW-0963">Cytoplasm</keyword>
<dbReference type="Pfam" id="PF00225">
    <property type="entry name" value="Kinesin"/>
    <property type="match status" value="1"/>
</dbReference>
<feature type="coiled-coil region" evidence="13">
    <location>
        <begin position="255"/>
        <end position="282"/>
    </location>
</feature>
<dbReference type="GO" id="GO:0042995">
    <property type="term" value="C:cell projection"/>
    <property type="evidence" value="ECO:0007669"/>
    <property type="project" value="UniProtKB-SubCell"/>
</dbReference>
<dbReference type="OMA" id="YMLEIEQ"/>
<dbReference type="GO" id="GO:0007052">
    <property type="term" value="P:mitotic spindle organization"/>
    <property type="evidence" value="ECO:0007669"/>
    <property type="project" value="TreeGrafter"/>
</dbReference>
<dbReference type="GO" id="GO:0005524">
    <property type="term" value="F:ATP binding"/>
    <property type="evidence" value="ECO:0007669"/>
    <property type="project" value="UniProtKB-KW"/>
</dbReference>
<protein>
    <recommendedName>
        <fullName evidence="12">Kinesin-like protein</fullName>
    </recommendedName>
</protein>
<dbReference type="EMBL" id="CAQQ02059201">
    <property type="status" value="NOT_ANNOTATED_CDS"/>
    <property type="molecule type" value="Genomic_DNA"/>
</dbReference>
<dbReference type="Pfam" id="PF23203">
    <property type="entry name" value="KIF21A"/>
    <property type="match status" value="1"/>
</dbReference>
<dbReference type="InterPro" id="IPR001752">
    <property type="entry name" value="Kinesin_motor_dom"/>
</dbReference>
<keyword evidence="8 13" id="KW-0175">Coiled coil</keyword>
<dbReference type="Gene3D" id="3.40.850.10">
    <property type="entry name" value="Kinesin motor domain"/>
    <property type="match status" value="1"/>
</dbReference>
<dbReference type="SMART" id="SM00129">
    <property type="entry name" value="KISc"/>
    <property type="match status" value="1"/>
</dbReference>
<sequence>MNEQSSRSHALFTILIRRQRVMSAEECGLPEGDLETLTSKFHFVDLAGSERLKRTGATGERAREGISINCGLLALGNVISALGDKSKRATHIPYRDSKLTRLLQDSLGGNSQTLMIACVSPSDRDFMETLNTLKYANRARNIKNKVQLNQDQSSRTISQLRREIAALQLELLDYKQGKRSLDAEGNPALSDTFHENAMLLADNKRLQQRLKAMQETINSLTAKNTELLLEKTTQGWSSLEMGGEGDKENSLTEMISGYLSEIQKLQAKLIESEEMYQQLKKTTPRGAVGHKSLNMKVNPDMFINKAKLELERERELLMSKSLPGGNGSFNDDSNNSNEQNEGDSDSDSDTESDDKAGEIQEELNDINADIELKTKLIEQLELSQQRIQVMRQQYEEKLNVLNAKIQNTQKERDQVLANMGASGIQAPNSQSSDKIRKVREEYERKLHDMQREVRRLQDAQKEHVRQQRELQIRERKLRELKTELTELKCAKTRLIKKMNEETNRHKAEESKRAREIAHSKEEFRGGQLSMKAQGRVPPKKMDYSTTYNPRQARSKWENLQRNINRAARSRQVVNQLEKELERLINEREALSKEISSVRSRQRYQKSADLANEEDSLKANLNYVQDNIANVQQSIMEVEEGKEASNETQSLSTVIENIRSVDEAKFLLSKLTEIAISNTCDTALTQGKLAEHEAMLKEVQQESGIQQQLLQHFLAQNPSVQIMDLFDTLNINAGGNLTGSDKFGGSNKSLNSNSTYDIPVNELNSFDEQVQLRRSPSPNYAASE</sequence>
<dbReference type="PROSITE" id="PS00411">
    <property type="entry name" value="KINESIN_MOTOR_1"/>
    <property type="match status" value="1"/>
</dbReference>
<evidence type="ECO:0000256" key="12">
    <source>
        <dbReference type="RuleBase" id="RU000394"/>
    </source>
</evidence>
<feature type="coiled-coil region" evidence="13">
    <location>
        <begin position="559"/>
        <end position="600"/>
    </location>
</feature>
<evidence type="ECO:0000256" key="7">
    <source>
        <dbReference type="ARBA" id="ARBA00022840"/>
    </source>
</evidence>
<feature type="region of interest" description="Disordered" evidence="14">
    <location>
        <begin position="499"/>
        <end position="557"/>
    </location>
</feature>
<keyword evidence="7 12" id="KW-0067">ATP-binding</keyword>
<dbReference type="InterPro" id="IPR036961">
    <property type="entry name" value="Kinesin_motor_dom_sf"/>
</dbReference>
<evidence type="ECO:0000256" key="2">
    <source>
        <dbReference type="ARBA" id="ARBA00004316"/>
    </source>
</evidence>
<dbReference type="STRING" id="36166.T1GDL6"/>
<proteinExistence type="inferred from homology"/>
<comment type="caution">
    <text evidence="11">Lacks conserved residue(s) required for the propagation of feature annotation.</text>
</comment>
<evidence type="ECO:0000256" key="14">
    <source>
        <dbReference type="SAM" id="MobiDB-lite"/>
    </source>
</evidence>
<feature type="compositionally biased region" description="Acidic residues" evidence="14">
    <location>
        <begin position="340"/>
        <end position="352"/>
    </location>
</feature>
<feature type="compositionally biased region" description="Polar residues" evidence="14">
    <location>
        <begin position="543"/>
        <end position="557"/>
    </location>
</feature>
<dbReference type="InterPro" id="IPR056532">
    <property type="entry name" value="KIF21A/B_hel_2"/>
</dbReference>
<dbReference type="Pfam" id="PF23204">
    <property type="entry name" value="KIF21A_2nd"/>
    <property type="match status" value="1"/>
</dbReference>
<dbReference type="GO" id="GO:0008017">
    <property type="term" value="F:microtubule binding"/>
    <property type="evidence" value="ECO:0007669"/>
    <property type="project" value="InterPro"/>
</dbReference>
<keyword evidence="5 12" id="KW-0493">Microtubule</keyword>
<name>T1GDL6_MEGSC</name>
<feature type="region of interest" description="Disordered" evidence="14">
    <location>
        <begin position="320"/>
        <end position="355"/>
    </location>
</feature>
<dbReference type="GO" id="GO:0007018">
    <property type="term" value="P:microtubule-based movement"/>
    <property type="evidence" value="ECO:0007669"/>
    <property type="project" value="InterPro"/>
</dbReference>
<organism evidence="16 17">
    <name type="scientific">Megaselia scalaris</name>
    <name type="common">Humpbacked fly</name>
    <name type="synonym">Phora scalaris</name>
    <dbReference type="NCBI Taxonomy" id="36166"/>
    <lineage>
        <taxon>Eukaryota</taxon>
        <taxon>Metazoa</taxon>
        <taxon>Ecdysozoa</taxon>
        <taxon>Arthropoda</taxon>
        <taxon>Hexapoda</taxon>
        <taxon>Insecta</taxon>
        <taxon>Pterygota</taxon>
        <taxon>Neoptera</taxon>
        <taxon>Endopterygota</taxon>
        <taxon>Diptera</taxon>
        <taxon>Brachycera</taxon>
        <taxon>Muscomorpha</taxon>
        <taxon>Platypezoidea</taxon>
        <taxon>Phoridae</taxon>
        <taxon>Megaseliini</taxon>
        <taxon>Megaselia</taxon>
    </lineage>
</organism>
<evidence type="ECO:0000259" key="15">
    <source>
        <dbReference type="PROSITE" id="PS50067"/>
    </source>
</evidence>
<dbReference type="Pfam" id="PF25764">
    <property type="entry name" value="KIF21A_4th"/>
    <property type="match status" value="1"/>
</dbReference>
<dbReference type="GO" id="GO:0051231">
    <property type="term" value="P:spindle elongation"/>
    <property type="evidence" value="ECO:0007669"/>
    <property type="project" value="TreeGrafter"/>
</dbReference>
<dbReference type="GO" id="GO:0005875">
    <property type="term" value="C:microtubule associated complex"/>
    <property type="evidence" value="ECO:0007669"/>
    <property type="project" value="TreeGrafter"/>
</dbReference>
<keyword evidence="10" id="KW-0966">Cell projection</keyword>
<evidence type="ECO:0000256" key="3">
    <source>
        <dbReference type="ARBA" id="ARBA00022490"/>
    </source>
</evidence>
<feature type="coiled-coil region" evidence="13">
    <location>
        <begin position="150"/>
        <end position="230"/>
    </location>
</feature>
<dbReference type="InterPro" id="IPR019821">
    <property type="entry name" value="Kinesin_motor_CS"/>
</dbReference>
<dbReference type="PROSITE" id="PS50067">
    <property type="entry name" value="KINESIN_MOTOR_2"/>
    <property type="match status" value="1"/>
</dbReference>
<feature type="compositionally biased region" description="Basic and acidic residues" evidence="14">
    <location>
        <begin position="499"/>
        <end position="524"/>
    </location>
</feature>
<evidence type="ECO:0000256" key="1">
    <source>
        <dbReference type="ARBA" id="ARBA00004245"/>
    </source>
</evidence>
<evidence type="ECO:0000256" key="10">
    <source>
        <dbReference type="ARBA" id="ARBA00023273"/>
    </source>
</evidence>
<evidence type="ECO:0000256" key="8">
    <source>
        <dbReference type="ARBA" id="ARBA00023054"/>
    </source>
</evidence>
<dbReference type="SUPFAM" id="SSF52540">
    <property type="entry name" value="P-loop containing nucleoside triphosphate hydrolases"/>
    <property type="match status" value="1"/>
</dbReference>
<reference evidence="17" key="1">
    <citation type="submission" date="2013-02" db="EMBL/GenBank/DDBJ databases">
        <authorList>
            <person name="Hughes D."/>
        </authorList>
    </citation>
    <scope>NUCLEOTIDE SEQUENCE</scope>
    <source>
        <strain>Durham</strain>
        <strain evidence="17">NC isolate 2 -- Noor lab</strain>
    </source>
</reference>
<dbReference type="PANTHER" id="PTHR47969">
    <property type="entry name" value="CHROMOSOME-ASSOCIATED KINESIN KIF4A-RELATED"/>
    <property type="match status" value="1"/>
</dbReference>
<keyword evidence="6 12" id="KW-0547">Nucleotide-binding</keyword>
<dbReference type="PANTHER" id="PTHR47969:SF15">
    <property type="entry name" value="CHROMOSOME-ASSOCIATED KINESIN KIF4A-RELATED"/>
    <property type="match status" value="1"/>
</dbReference>
<dbReference type="PRINTS" id="PR00380">
    <property type="entry name" value="KINESINHEAVY"/>
</dbReference>
<keyword evidence="17" id="KW-1185">Reference proteome</keyword>
<dbReference type="AlphaFoldDB" id="T1GDL6"/>
<dbReference type="Proteomes" id="UP000015102">
    <property type="component" value="Unassembled WGS sequence"/>
</dbReference>
<accession>T1GDL6</accession>